<comment type="caution">
    <text evidence="1">The sequence shown here is derived from an EMBL/GenBank/DDBJ whole genome shotgun (WGS) entry which is preliminary data.</text>
</comment>
<dbReference type="Proteomes" id="UP000652176">
    <property type="component" value="Unassembled WGS sequence"/>
</dbReference>
<sequence>MVISREQALEDFDHFLMVMDDQSDALRNEAAKRGITLDLSLDDLERLEKLFDMMVGDVDNDTRSSLIVSFGRHLGEVVRENYGGRWCELLDDENNVNFNKPVIIGHAKLEGLEFAPLTTMRAYSLRKKPGTLRRAVDADVNPDALDLSELVEK</sequence>
<proteinExistence type="predicted"/>
<organism evidence="1 2">
    <name type="scientific">Methylomonas albis</name>
    <dbReference type="NCBI Taxonomy" id="1854563"/>
    <lineage>
        <taxon>Bacteria</taxon>
        <taxon>Pseudomonadati</taxon>
        <taxon>Pseudomonadota</taxon>
        <taxon>Gammaproteobacteria</taxon>
        <taxon>Methylococcales</taxon>
        <taxon>Methylococcaceae</taxon>
        <taxon>Methylomonas</taxon>
    </lineage>
</organism>
<reference evidence="1 2" key="1">
    <citation type="submission" date="2020-09" db="EMBL/GenBank/DDBJ databases">
        <title>Methylomonas albis sp. nov. and Methylomonas fluvii sp. nov.: Two cold-adapted methanotrophs from the River Elbe and an amended description of Methylovulum psychrotolerans strain Eb1.</title>
        <authorList>
            <person name="Bussmann I.K."/>
            <person name="Klings K.-W."/>
            <person name="Warnstedt J."/>
            <person name="Hoppert M."/>
            <person name="Saborowski A."/>
            <person name="Horn F."/>
            <person name="Liebner S."/>
        </authorList>
    </citation>
    <scope>NUCLEOTIDE SEQUENCE [LARGE SCALE GENOMIC DNA]</scope>
    <source>
        <strain evidence="1 2">EbA</strain>
    </source>
</reference>
<evidence type="ECO:0000313" key="2">
    <source>
        <dbReference type="Proteomes" id="UP000652176"/>
    </source>
</evidence>
<keyword evidence="2" id="KW-1185">Reference proteome</keyword>
<protein>
    <recommendedName>
        <fullName evidence="3">DUF3806 domain-containing protein</fullName>
    </recommendedName>
</protein>
<evidence type="ECO:0000313" key="1">
    <source>
        <dbReference type="EMBL" id="MBD9354552.1"/>
    </source>
</evidence>
<evidence type="ECO:0008006" key="3">
    <source>
        <dbReference type="Google" id="ProtNLM"/>
    </source>
</evidence>
<name>A0ABR9CUR1_9GAMM</name>
<accession>A0ABR9CUR1</accession>
<gene>
    <name evidence="1" type="ORF">IE877_01425</name>
</gene>
<dbReference type="EMBL" id="JACXSS010000001">
    <property type="protein sequence ID" value="MBD9354552.1"/>
    <property type="molecule type" value="Genomic_DNA"/>
</dbReference>